<gene>
    <name evidence="2" type="ORF">HJG63_010955</name>
</gene>
<dbReference type="AlphaFoldDB" id="A0A7J8HR59"/>
<proteinExistence type="predicted"/>
<feature type="region of interest" description="Disordered" evidence="1">
    <location>
        <begin position="94"/>
        <end position="128"/>
    </location>
</feature>
<comment type="caution">
    <text evidence="2">The sequence shown here is derived from an EMBL/GenBank/DDBJ whole genome shotgun (WGS) entry which is preliminary data.</text>
</comment>
<protein>
    <submittedName>
        <fullName evidence="2">Uncharacterized protein</fullName>
    </submittedName>
</protein>
<reference evidence="2 3" key="1">
    <citation type="journal article" date="2020" name="Nature">
        <title>Six reference-quality genomes reveal evolution of bat adaptations.</title>
        <authorList>
            <person name="Jebb D."/>
            <person name="Huang Z."/>
            <person name="Pippel M."/>
            <person name="Hughes G.M."/>
            <person name="Lavrichenko K."/>
            <person name="Devanna P."/>
            <person name="Winkler S."/>
            <person name="Jermiin L.S."/>
            <person name="Skirmuntt E.C."/>
            <person name="Katzourakis A."/>
            <person name="Burkitt-Gray L."/>
            <person name="Ray D.A."/>
            <person name="Sullivan K.A.M."/>
            <person name="Roscito J.G."/>
            <person name="Kirilenko B.M."/>
            <person name="Davalos L.M."/>
            <person name="Corthals A.P."/>
            <person name="Power M.L."/>
            <person name="Jones G."/>
            <person name="Ransome R.D."/>
            <person name="Dechmann D.K.N."/>
            <person name="Locatelli A.G."/>
            <person name="Puechmaille S.J."/>
            <person name="Fedrigo O."/>
            <person name="Jarvis E.D."/>
            <person name="Hiller M."/>
            <person name="Vernes S.C."/>
            <person name="Myers E.W."/>
            <person name="Teeling E.C."/>
        </authorList>
    </citation>
    <scope>NUCLEOTIDE SEQUENCE [LARGE SCALE GENOMIC DNA]</scope>
    <source>
        <strain evidence="2">MRouAeg1</strain>
        <tissue evidence="2">Muscle</tissue>
    </source>
</reference>
<organism evidence="2 3">
    <name type="scientific">Rousettus aegyptiacus</name>
    <name type="common">Egyptian fruit bat</name>
    <name type="synonym">Pteropus aegyptiacus</name>
    <dbReference type="NCBI Taxonomy" id="9407"/>
    <lineage>
        <taxon>Eukaryota</taxon>
        <taxon>Metazoa</taxon>
        <taxon>Chordata</taxon>
        <taxon>Craniata</taxon>
        <taxon>Vertebrata</taxon>
        <taxon>Euteleostomi</taxon>
        <taxon>Mammalia</taxon>
        <taxon>Eutheria</taxon>
        <taxon>Laurasiatheria</taxon>
        <taxon>Chiroptera</taxon>
        <taxon>Yinpterochiroptera</taxon>
        <taxon>Pteropodoidea</taxon>
        <taxon>Pteropodidae</taxon>
        <taxon>Rousettinae</taxon>
        <taxon>Rousettus</taxon>
    </lineage>
</organism>
<sequence length="262" mass="27172">MVSGVRSPAAARLWGAAWASRRTWARGSAHRPRAARSLKPPARSSRAAVPLEAVQSWPLRAASLGSVTSSLGVPGTFTGSCGVFGCFPRLGREAGREDELGSPPFWAPRKGRERGDRGGRGGRGDRAGLRGVLFPAPAVLPSDGWGEAKSKHPVPRPPSRLPFFPVLQILGSSSSGNAGRKLAREGGGGWKFLAALCLSVFGAEEVGGWVGGGVRGGGENALLAELLGGSGDNSLGSSGGNRRSRWRTRRPSCQLPAPPTAL</sequence>
<dbReference type="Proteomes" id="UP000593571">
    <property type="component" value="Unassembled WGS sequence"/>
</dbReference>
<feature type="region of interest" description="Disordered" evidence="1">
    <location>
        <begin position="25"/>
        <end position="45"/>
    </location>
</feature>
<keyword evidence="3" id="KW-1185">Reference proteome</keyword>
<feature type="compositionally biased region" description="Basic and acidic residues" evidence="1">
    <location>
        <begin position="113"/>
        <end position="128"/>
    </location>
</feature>
<name>A0A7J8HR59_ROUAE</name>
<evidence type="ECO:0000313" key="3">
    <source>
        <dbReference type="Proteomes" id="UP000593571"/>
    </source>
</evidence>
<evidence type="ECO:0000256" key="1">
    <source>
        <dbReference type="SAM" id="MobiDB-lite"/>
    </source>
</evidence>
<accession>A0A7J8HR59</accession>
<dbReference type="EMBL" id="JACASE010000004">
    <property type="protein sequence ID" value="KAF6474817.1"/>
    <property type="molecule type" value="Genomic_DNA"/>
</dbReference>
<evidence type="ECO:0000313" key="2">
    <source>
        <dbReference type="EMBL" id="KAF6474817.1"/>
    </source>
</evidence>
<feature type="region of interest" description="Disordered" evidence="1">
    <location>
        <begin position="233"/>
        <end position="262"/>
    </location>
</feature>